<dbReference type="EMBL" id="JANSHE010001078">
    <property type="protein sequence ID" value="KAJ3004770.1"/>
    <property type="molecule type" value="Genomic_DNA"/>
</dbReference>
<accession>A0ACC1PXV5</accession>
<reference evidence="1" key="1">
    <citation type="submission" date="2022-08" db="EMBL/GenBank/DDBJ databases">
        <title>Genome Sequence of Pycnoporus sanguineus.</title>
        <authorList>
            <person name="Buettner E."/>
        </authorList>
    </citation>
    <scope>NUCLEOTIDE SEQUENCE</scope>
    <source>
        <strain evidence="1">CG-C14</strain>
    </source>
</reference>
<comment type="caution">
    <text evidence="1">The sequence shown here is derived from an EMBL/GenBank/DDBJ whole genome shotgun (WGS) entry which is preliminary data.</text>
</comment>
<keyword evidence="2" id="KW-1185">Reference proteome</keyword>
<protein>
    <submittedName>
        <fullName evidence="1">Uncharacterized protein</fullName>
    </submittedName>
</protein>
<evidence type="ECO:0000313" key="2">
    <source>
        <dbReference type="Proteomes" id="UP001144978"/>
    </source>
</evidence>
<gene>
    <name evidence="1" type="ORF">NUW54_g4656</name>
</gene>
<evidence type="ECO:0000313" key="1">
    <source>
        <dbReference type="EMBL" id="KAJ3004770.1"/>
    </source>
</evidence>
<name>A0ACC1PXV5_9APHY</name>
<organism evidence="1 2">
    <name type="scientific">Trametes sanguinea</name>
    <dbReference type="NCBI Taxonomy" id="158606"/>
    <lineage>
        <taxon>Eukaryota</taxon>
        <taxon>Fungi</taxon>
        <taxon>Dikarya</taxon>
        <taxon>Basidiomycota</taxon>
        <taxon>Agaricomycotina</taxon>
        <taxon>Agaricomycetes</taxon>
        <taxon>Polyporales</taxon>
        <taxon>Polyporaceae</taxon>
        <taxon>Trametes</taxon>
    </lineage>
</organism>
<sequence length="71" mass="7821">MSATPTRWQLPEASQDSLAPTTTVPPSPSLSLLKPVEDCSWRAGPSLQPFTLQFPISLKLHWLGFTSLFLP</sequence>
<proteinExistence type="predicted"/>
<dbReference type="Proteomes" id="UP001144978">
    <property type="component" value="Unassembled WGS sequence"/>
</dbReference>